<dbReference type="InterPro" id="IPR029058">
    <property type="entry name" value="AB_hydrolase_fold"/>
</dbReference>
<dbReference type="PANTHER" id="PTHR45856">
    <property type="entry name" value="ALPHA/BETA-HYDROLASES SUPERFAMILY PROTEIN"/>
    <property type="match status" value="1"/>
</dbReference>
<accession>A0A450SMN4</accession>
<sequence length="274" mass="31960">MKTISPYTTSLHPGNAYWMARLSKEIYRKRSEEDPAPDEKRILRSLQEDDKRFQSVRGVDKNSTQAALVAHQDYLCMVFRGTDELVDWLDNINAFSTKQLFGEFHRGFWHSVEDVWEVLFSGYQELLERKKRPLFITGHSLGGAMATIAAARFLHEGRPFTSVYTFGQPRALTRETARIFNAECKSRFFRFHNNNDIVTRAPARLMGYSHAGHYLYISEQKTIHPEVGFWFRFLDYFDGAFESLKQQGSLDLIADHDINEYLDAVERWNLRCNP</sequence>
<dbReference type="AlphaFoldDB" id="A0A450SMN4"/>
<dbReference type="SUPFAM" id="SSF53474">
    <property type="entry name" value="alpha/beta-Hydrolases"/>
    <property type="match status" value="1"/>
</dbReference>
<proteinExistence type="predicted"/>
<dbReference type="GO" id="GO:0006629">
    <property type="term" value="P:lipid metabolic process"/>
    <property type="evidence" value="ECO:0007669"/>
    <property type="project" value="InterPro"/>
</dbReference>
<dbReference type="InterPro" id="IPR051218">
    <property type="entry name" value="Sec_MonoDiacylglyc_Lipase"/>
</dbReference>
<evidence type="ECO:0000259" key="1">
    <source>
        <dbReference type="Pfam" id="PF01764"/>
    </source>
</evidence>
<feature type="domain" description="Fungal lipase-type" evidence="1">
    <location>
        <begin position="77"/>
        <end position="204"/>
    </location>
</feature>
<dbReference type="PANTHER" id="PTHR45856:SF24">
    <property type="entry name" value="FUNGAL LIPASE-LIKE DOMAIN-CONTAINING PROTEIN"/>
    <property type="match status" value="1"/>
</dbReference>
<dbReference type="InterPro" id="IPR002921">
    <property type="entry name" value="Fungal_lipase-type"/>
</dbReference>
<dbReference type="CDD" id="cd00519">
    <property type="entry name" value="Lipase_3"/>
    <property type="match status" value="1"/>
</dbReference>
<reference evidence="2" key="1">
    <citation type="submission" date="2019-02" db="EMBL/GenBank/DDBJ databases">
        <authorList>
            <person name="Gruber-Vodicka R. H."/>
            <person name="Seah K. B. B."/>
        </authorList>
    </citation>
    <scope>NUCLEOTIDE SEQUENCE</scope>
    <source>
        <strain evidence="2">BECK_DK47</strain>
    </source>
</reference>
<dbReference type="EMBL" id="CAADEX010000049">
    <property type="protein sequence ID" value="VFJ54927.1"/>
    <property type="molecule type" value="Genomic_DNA"/>
</dbReference>
<name>A0A450SMN4_9GAMM</name>
<organism evidence="2">
    <name type="scientific">Candidatus Kentrum sp. DK</name>
    <dbReference type="NCBI Taxonomy" id="2126562"/>
    <lineage>
        <taxon>Bacteria</taxon>
        <taxon>Pseudomonadati</taxon>
        <taxon>Pseudomonadota</taxon>
        <taxon>Gammaproteobacteria</taxon>
        <taxon>Candidatus Kentrum</taxon>
    </lineage>
</organism>
<evidence type="ECO:0000313" key="2">
    <source>
        <dbReference type="EMBL" id="VFJ54927.1"/>
    </source>
</evidence>
<dbReference type="Pfam" id="PF01764">
    <property type="entry name" value="Lipase_3"/>
    <property type="match status" value="1"/>
</dbReference>
<gene>
    <name evidence="2" type="ORF">BECKDK2373B_GA0170837_104921</name>
</gene>
<dbReference type="Gene3D" id="3.40.50.1820">
    <property type="entry name" value="alpha/beta hydrolase"/>
    <property type="match status" value="1"/>
</dbReference>
<protein>
    <submittedName>
        <fullName evidence="2">Lipase (Class 3)</fullName>
    </submittedName>
</protein>